<accession>A0A8H5HT15</accession>
<feature type="transmembrane region" description="Helical" evidence="2">
    <location>
        <begin position="64"/>
        <end position="85"/>
    </location>
</feature>
<reference evidence="3 4" key="1">
    <citation type="journal article" date="2020" name="ISME J.">
        <title>Uncovering the hidden diversity of litter-decomposition mechanisms in mushroom-forming fungi.</title>
        <authorList>
            <person name="Floudas D."/>
            <person name="Bentzer J."/>
            <person name="Ahren D."/>
            <person name="Johansson T."/>
            <person name="Persson P."/>
            <person name="Tunlid A."/>
        </authorList>
    </citation>
    <scope>NUCLEOTIDE SEQUENCE [LARGE SCALE GENOMIC DNA]</scope>
    <source>
        <strain evidence="3 4">CBS 406.79</strain>
    </source>
</reference>
<name>A0A8H5HT15_9AGAR</name>
<keyword evidence="2" id="KW-0472">Membrane</keyword>
<gene>
    <name evidence="3" type="ORF">D9757_004735</name>
</gene>
<dbReference type="EMBL" id="JAACJN010000028">
    <property type="protein sequence ID" value="KAF5388665.1"/>
    <property type="molecule type" value="Genomic_DNA"/>
</dbReference>
<feature type="compositionally biased region" description="Polar residues" evidence="1">
    <location>
        <begin position="396"/>
        <end position="405"/>
    </location>
</feature>
<dbReference type="Proteomes" id="UP000518752">
    <property type="component" value="Unassembled WGS sequence"/>
</dbReference>
<evidence type="ECO:0000256" key="2">
    <source>
        <dbReference type="SAM" id="Phobius"/>
    </source>
</evidence>
<keyword evidence="4" id="KW-1185">Reference proteome</keyword>
<feature type="transmembrane region" description="Helical" evidence="2">
    <location>
        <begin position="214"/>
        <end position="233"/>
    </location>
</feature>
<feature type="transmembrane region" description="Helical" evidence="2">
    <location>
        <begin position="254"/>
        <end position="279"/>
    </location>
</feature>
<evidence type="ECO:0000256" key="1">
    <source>
        <dbReference type="SAM" id="MobiDB-lite"/>
    </source>
</evidence>
<feature type="compositionally biased region" description="Basic and acidic residues" evidence="1">
    <location>
        <begin position="382"/>
        <end position="391"/>
    </location>
</feature>
<evidence type="ECO:0000313" key="4">
    <source>
        <dbReference type="Proteomes" id="UP000518752"/>
    </source>
</evidence>
<comment type="caution">
    <text evidence="3">The sequence shown here is derived from an EMBL/GenBank/DDBJ whole genome shotgun (WGS) entry which is preliminary data.</text>
</comment>
<feature type="transmembrane region" description="Helical" evidence="2">
    <location>
        <begin position="97"/>
        <end position="115"/>
    </location>
</feature>
<feature type="transmembrane region" description="Helical" evidence="2">
    <location>
        <begin position="299"/>
        <end position="320"/>
    </location>
</feature>
<keyword evidence="2" id="KW-1133">Transmembrane helix</keyword>
<keyword evidence="2" id="KW-0812">Transmembrane</keyword>
<dbReference type="OrthoDB" id="2744793at2759"/>
<proteinExistence type="predicted"/>
<feature type="region of interest" description="Disordered" evidence="1">
    <location>
        <begin position="376"/>
        <end position="405"/>
    </location>
</feature>
<feature type="transmembrane region" description="Helical" evidence="2">
    <location>
        <begin position="173"/>
        <end position="194"/>
    </location>
</feature>
<dbReference type="AlphaFoldDB" id="A0A8H5HT15"/>
<organism evidence="3 4">
    <name type="scientific">Collybiopsis confluens</name>
    <dbReference type="NCBI Taxonomy" id="2823264"/>
    <lineage>
        <taxon>Eukaryota</taxon>
        <taxon>Fungi</taxon>
        <taxon>Dikarya</taxon>
        <taxon>Basidiomycota</taxon>
        <taxon>Agaricomycotina</taxon>
        <taxon>Agaricomycetes</taxon>
        <taxon>Agaricomycetidae</taxon>
        <taxon>Agaricales</taxon>
        <taxon>Marasmiineae</taxon>
        <taxon>Omphalotaceae</taxon>
        <taxon>Collybiopsis</taxon>
    </lineage>
</organism>
<evidence type="ECO:0000313" key="3">
    <source>
        <dbReference type="EMBL" id="KAF5388665.1"/>
    </source>
</evidence>
<feature type="transmembrane region" description="Helical" evidence="2">
    <location>
        <begin position="142"/>
        <end position="161"/>
    </location>
</feature>
<sequence>MLVATRHVNKCWSTYTGRRQFHWFRHCVALPIFGALLDTMVSFQPSAKFALSEEISPDIAVASNAIQCMLYGVQLVLVIFTTYALGRAGLRSPAQAVLLFVTFITFATSTVYVVLSLRMEVLSLTPGEGVIATSWGLSPRELALEFVPIVNYVCSDIVLNWRAFVFWNQDRRILAIPIFLLGSSIITMFVSVGTANNPHIDMLARMEDSNRSLFAAWLLSFATNIAATTLMAIKTWQHRGFIRKHMEASNRSTFTSKVMILLVESGVIYCSFWACLIATNTSFATETPIPLNIRYTGSILQDASVQLSGIYPIIIIALVTMRKSVADVLMGPEISTFQAGTGPDFAFRSTATHGTVSANMQQRQKTGQSAMAIELEAEEGGELGRERKSRNLADVSDSSDNGSMV</sequence>
<feature type="transmembrane region" description="Helical" evidence="2">
    <location>
        <begin position="23"/>
        <end position="44"/>
    </location>
</feature>
<protein>
    <submittedName>
        <fullName evidence="3">Uncharacterized protein</fullName>
    </submittedName>
</protein>